<gene>
    <name evidence="3 6" type="primary">ade</name>
    <name evidence="6" type="ORF">EQU24_13435</name>
</gene>
<dbReference type="InterPro" id="IPR006679">
    <property type="entry name" value="Adenine_deam"/>
</dbReference>
<comment type="catalytic activity">
    <reaction evidence="3">
        <text>adenine + H2O + H(+) = hypoxanthine + NH4(+)</text>
        <dbReference type="Rhea" id="RHEA:23688"/>
        <dbReference type="ChEBI" id="CHEBI:15377"/>
        <dbReference type="ChEBI" id="CHEBI:15378"/>
        <dbReference type="ChEBI" id="CHEBI:16708"/>
        <dbReference type="ChEBI" id="CHEBI:17368"/>
        <dbReference type="ChEBI" id="CHEBI:28938"/>
        <dbReference type="EC" id="3.5.4.2"/>
    </reaction>
</comment>
<evidence type="ECO:0000259" key="5">
    <source>
        <dbReference type="Pfam" id="PF13382"/>
    </source>
</evidence>
<evidence type="ECO:0000256" key="2">
    <source>
        <dbReference type="ARBA" id="ARBA00023211"/>
    </source>
</evidence>
<accession>A0A4P9UTF1</accession>
<dbReference type="GO" id="GO:0006146">
    <property type="term" value="P:adenine catabolic process"/>
    <property type="evidence" value="ECO:0007669"/>
    <property type="project" value="InterPro"/>
</dbReference>
<dbReference type="Pfam" id="PF13382">
    <property type="entry name" value="Adenine_deam_C"/>
    <property type="match status" value="1"/>
</dbReference>
<proteinExistence type="inferred from homology"/>
<dbReference type="CDD" id="cd01295">
    <property type="entry name" value="AdeC"/>
    <property type="match status" value="1"/>
</dbReference>
<dbReference type="Gene3D" id="3.20.20.140">
    <property type="entry name" value="Metal-dependent hydrolases"/>
    <property type="match status" value="1"/>
</dbReference>
<dbReference type="PANTHER" id="PTHR11113:SF2">
    <property type="entry name" value="ADENINE DEAMINASE"/>
    <property type="match status" value="1"/>
</dbReference>
<dbReference type="GO" id="GO:0000034">
    <property type="term" value="F:adenine deaminase activity"/>
    <property type="evidence" value="ECO:0007669"/>
    <property type="project" value="UniProtKB-UniRule"/>
</dbReference>
<dbReference type="AlphaFoldDB" id="A0A4P9UTF1"/>
<organism evidence="6 7">
    <name type="scientific">Methylotuvimicrobium buryatense</name>
    <name type="common">Methylomicrobium buryatense</name>
    <dbReference type="NCBI Taxonomy" id="95641"/>
    <lineage>
        <taxon>Bacteria</taxon>
        <taxon>Pseudomonadati</taxon>
        <taxon>Pseudomonadota</taxon>
        <taxon>Gammaproteobacteria</taxon>
        <taxon>Methylococcales</taxon>
        <taxon>Methylococcaceae</taxon>
        <taxon>Methylotuvimicrobium</taxon>
    </lineage>
</organism>
<dbReference type="SUPFAM" id="SSF51556">
    <property type="entry name" value="Metallo-dependent hydrolases"/>
    <property type="match status" value="1"/>
</dbReference>
<dbReference type="InterPro" id="IPR026912">
    <property type="entry name" value="Adenine_deam_C"/>
</dbReference>
<dbReference type="HAMAP" id="MF_01518">
    <property type="entry name" value="Adenine_deamin"/>
    <property type="match status" value="1"/>
</dbReference>
<evidence type="ECO:0000256" key="1">
    <source>
        <dbReference type="ARBA" id="ARBA00022801"/>
    </source>
</evidence>
<feature type="domain" description="Adenine deaminase C-terminal" evidence="5">
    <location>
        <begin position="368"/>
        <end position="532"/>
    </location>
</feature>
<dbReference type="KEGG" id="mbur:EQU24_13435"/>
<dbReference type="PANTHER" id="PTHR11113">
    <property type="entry name" value="N-ACETYLGLUCOSAMINE-6-PHOSPHATE DEACETYLASE"/>
    <property type="match status" value="1"/>
</dbReference>
<dbReference type="EC" id="3.5.4.2" evidence="3"/>
<keyword evidence="2 3" id="KW-0464">Manganese</keyword>
<evidence type="ECO:0000313" key="7">
    <source>
        <dbReference type="Proteomes" id="UP000305881"/>
    </source>
</evidence>
<dbReference type="Pfam" id="PF01979">
    <property type="entry name" value="Amidohydro_1"/>
    <property type="match status" value="1"/>
</dbReference>
<dbReference type="OrthoDB" id="9766983at2"/>
<dbReference type="NCBIfam" id="TIGR01178">
    <property type="entry name" value="ade"/>
    <property type="match status" value="1"/>
</dbReference>
<evidence type="ECO:0000259" key="4">
    <source>
        <dbReference type="Pfam" id="PF01979"/>
    </source>
</evidence>
<evidence type="ECO:0000313" key="6">
    <source>
        <dbReference type="EMBL" id="QCW84844.1"/>
    </source>
</evidence>
<comment type="cofactor">
    <cofactor evidence="3">
        <name>Mn(2+)</name>
        <dbReference type="ChEBI" id="CHEBI:29035"/>
    </cofactor>
</comment>
<protein>
    <recommendedName>
        <fullName evidence="3">Adenine deaminase</fullName>
        <shortName evidence="3">Adenase</shortName>
        <shortName evidence="3">Adenine aminase</shortName>
        <ecNumber evidence="3">3.5.4.2</ecNumber>
    </recommendedName>
</protein>
<keyword evidence="7" id="KW-1185">Reference proteome</keyword>
<sequence length="542" mass="58318">MIANVVQILERRIVLSEIGWDNETIASIIELGDEDPDKPYLLPGFIDAHVHIESSMLTPDEFARIACRHGTVAAVSDPHEIANVLGLDGIRFMCDSAALTPMPILFGAPSCVPATPFETAGARLDSEQLAWLFENRQAGYLSEVMNYPGVLHDDPDITAKLALAKRFGYPIDGHAPGLSGEDVKRYAAAGISTDHECSTLDEAREKLAVGMHILIREGSAARNFEALHPLIDEAPERVMLCSDDKHPDDLVAGHINVLVARAVAHGHSVFDVLRCACWNPVDHYNLPVGRLRVGERMDAVLVENLADFSVLGTWVGGQKVAEHGKSLLTHHATNPVNRFAAAPISASDLEAPASGEQIRVIKAFDGELFTQAVLRTPKIVHGQIVPDIESDRLLLTVVNRYEAARPALAFIEGFGLQRGALASSVAHDSHNVIAVGADSEAICLAVNAVIAARGGIAVADRERVELLPLPIAGLMSDADGDSVAARYADLDALAKRLGSPLRAPFMTLSFMALLVIPELKLSDRGLFDGRTFSFTPLTVTPQ</sequence>
<dbReference type="EMBL" id="CP035467">
    <property type="protein sequence ID" value="QCW84844.1"/>
    <property type="molecule type" value="Genomic_DNA"/>
</dbReference>
<dbReference type="InterPro" id="IPR006680">
    <property type="entry name" value="Amidohydro-rel"/>
</dbReference>
<reference evidence="7" key="1">
    <citation type="journal article" date="2019" name="J. Bacteriol.">
        <title>A Mutagenic Screen Identifies a TonB-Dependent Receptor Required for the Lanthanide Metal Switch in the Type I Methanotroph 'Methylotuvimicrobium buryatense' 5GB1C.</title>
        <authorList>
            <person name="Groom J.D."/>
            <person name="Ford S.M."/>
            <person name="Pesesky M.W."/>
            <person name="Lidstrom M.E."/>
        </authorList>
    </citation>
    <scope>NUCLEOTIDE SEQUENCE [LARGE SCALE GENOMIC DNA]</scope>
    <source>
        <strain evidence="7">5GB1C</strain>
    </source>
</reference>
<feature type="domain" description="Amidohydrolase-related" evidence="4">
    <location>
        <begin position="40"/>
        <end position="320"/>
    </location>
</feature>
<dbReference type="Proteomes" id="UP000305881">
    <property type="component" value="Chromosome"/>
</dbReference>
<comment type="similarity">
    <text evidence="3">Belongs to the metallo-dependent hydrolases superfamily. Adenine deaminase family.</text>
</comment>
<keyword evidence="1 3" id="KW-0378">Hydrolase</keyword>
<evidence type="ECO:0000256" key="3">
    <source>
        <dbReference type="HAMAP-Rule" id="MF_01518"/>
    </source>
</evidence>
<dbReference type="InterPro" id="IPR032466">
    <property type="entry name" value="Metal_Hydrolase"/>
</dbReference>
<dbReference type="STRING" id="675511.GCA_000341735_00360"/>
<name>A0A4P9UTF1_METBY</name>